<dbReference type="InterPro" id="IPR040356">
    <property type="entry name" value="SPEAR"/>
</dbReference>
<keyword evidence="3" id="KW-0804">Transcription</keyword>
<name>A0ABM3I4S7_ZIZJJ</name>
<feature type="compositionally biased region" description="Polar residues" evidence="4">
    <location>
        <begin position="211"/>
        <end position="241"/>
    </location>
</feature>
<proteinExistence type="predicted"/>
<feature type="region of interest" description="Disordered" evidence="4">
    <location>
        <begin position="428"/>
        <end position="448"/>
    </location>
</feature>
<evidence type="ECO:0000256" key="3">
    <source>
        <dbReference type="ARBA" id="ARBA00023163"/>
    </source>
</evidence>
<evidence type="ECO:0000256" key="4">
    <source>
        <dbReference type="SAM" id="MobiDB-lite"/>
    </source>
</evidence>
<protein>
    <submittedName>
        <fullName evidence="6">Uncharacterized protein LOC112489269 isoform X1</fullName>
    </submittedName>
</protein>
<feature type="region of interest" description="Disordered" evidence="4">
    <location>
        <begin position="1"/>
        <end position="43"/>
    </location>
</feature>
<keyword evidence="1" id="KW-0678">Repressor</keyword>
<feature type="compositionally biased region" description="Low complexity" evidence="4">
    <location>
        <begin position="1"/>
        <end position="11"/>
    </location>
</feature>
<feature type="compositionally biased region" description="Acidic residues" evidence="4">
    <location>
        <begin position="433"/>
        <end position="442"/>
    </location>
</feature>
<feature type="compositionally biased region" description="Basic residues" evidence="4">
    <location>
        <begin position="25"/>
        <end position="37"/>
    </location>
</feature>
<evidence type="ECO:0000313" key="5">
    <source>
        <dbReference type="Proteomes" id="UP001652623"/>
    </source>
</evidence>
<reference evidence="6" key="2">
    <citation type="submission" date="2025-08" db="UniProtKB">
        <authorList>
            <consortium name="RefSeq"/>
        </authorList>
    </citation>
    <scope>IDENTIFICATION</scope>
    <source>
        <tissue evidence="6">Seedling</tissue>
    </source>
</reference>
<keyword evidence="2" id="KW-0805">Transcription regulation</keyword>
<evidence type="ECO:0000256" key="1">
    <source>
        <dbReference type="ARBA" id="ARBA00022491"/>
    </source>
</evidence>
<dbReference type="PANTHER" id="PTHR33388">
    <property type="entry name" value="OS01G0212500 PROTEIN"/>
    <property type="match status" value="1"/>
</dbReference>
<dbReference type="GeneID" id="112489269"/>
<accession>A0ABM3I4S7</accession>
<feature type="compositionally biased region" description="Low complexity" evidence="4">
    <location>
        <begin position="242"/>
        <end position="252"/>
    </location>
</feature>
<keyword evidence="5" id="KW-1185">Reference proteome</keyword>
<feature type="region of interest" description="Disordered" evidence="4">
    <location>
        <begin position="211"/>
        <end position="270"/>
    </location>
</feature>
<dbReference type="PANTHER" id="PTHR33388:SF19">
    <property type="entry name" value="SPOROCYTELESS-LIKE EAR-CONTAINING PROTEIN"/>
    <property type="match status" value="1"/>
</dbReference>
<organism evidence="5 6">
    <name type="scientific">Ziziphus jujuba</name>
    <name type="common">Chinese jujube</name>
    <name type="synonym">Ziziphus sativa</name>
    <dbReference type="NCBI Taxonomy" id="326968"/>
    <lineage>
        <taxon>Eukaryota</taxon>
        <taxon>Viridiplantae</taxon>
        <taxon>Streptophyta</taxon>
        <taxon>Embryophyta</taxon>
        <taxon>Tracheophyta</taxon>
        <taxon>Spermatophyta</taxon>
        <taxon>Magnoliopsida</taxon>
        <taxon>eudicotyledons</taxon>
        <taxon>Gunneridae</taxon>
        <taxon>Pentapetalae</taxon>
        <taxon>rosids</taxon>
        <taxon>fabids</taxon>
        <taxon>Rosales</taxon>
        <taxon>Rhamnaceae</taxon>
        <taxon>Paliureae</taxon>
        <taxon>Ziziphus</taxon>
    </lineage>
</organism>
<gene>
    <name evidence="6" type="primary">LOC112489269</name>
</gene>
<sequence>MCINSGSSSGSTDGVVGLNGGLSRNSKKPQKRQRLPKRGPGVAKLEKILRERESKNDHHIMEAFNPSCFVPHPPLSSNNNDPFHNFPQTLNSRPPQPPPPIPMTPTMNILCGSNSLTCRRLVNLGQQYLDHQTAPASPNIYANGNTSFIQRPNIVGGSDVASLDQKAFFPVTWSSSTTPSMSNNVIGNADEGKYSDSSSIILSLPKPFSDESNPLLSSPSLMQNKHPQNPNSMFQINQFRGSASSSSAPSSAGLYNPVEPPSSQRSYHSYPSMGQEEEACVIGMRRPSQSFPMDNPPGPPIFHHQVPQFLPHMHRPTDQLSSYNLDLSETMPPTRDSKLDKSLELNVHNYTIQYGAPNAISFKFVPQTVVLPPHHTFQDHQVSKFDMLPLQGSMEEYSNRRLEAAGSDLNKPFYKFLLSKEQVGKENIHNVDNESESGEEGIDLNLKL</sequence>
<dbReference type="RefSeq" id="XP_048320587.2">
    <property type="nucleotide sequence ID" value="XM_048464630.2"/>
</dbReference>
<reference evidence="5" key="1">
    <citation type="submission" date="2025-05" db="UniProtKB">
        <authorList>
            <consortium name="RefSeq"/>
        </authorList>
    </citation>
    <scope>NUCLEOTIDE SEQUENCE [LARGE SCALE GENOMIC DNA]</scope>
</reference>
<feature type="region of interest" description="Disordered" evidence="4">
    <location>
        <begin position="72"/>
        <end position="97"/>
    </location>
</feature>
<dbReference type="Proteomes" id="UP001652623">
    <property type="component" value="Chromosome 1"/>
</dbReference>
<evidence type="ECO:0000256" key="2">
    <source>
        <dbReference type="ARBA" id="ARBA00023015"/>
    </source>
</evidence>
<evidence type="ECO:0000313" key="6">
    <source>
        <dbReference type="RefSeq" id="XP_048320587.2"/>
    </source>
</evidence>